<dbReference type="EMBL" id="CP001982">
    <property type="protein sequence ID" value="ADF39355.1"/>
    <property type="molecule type" value="Genomic_DNA"/>
</dbReference>
<sequence>MSVHIWRDNGEKTKLFVKNNEFKVPENQGLYVVDIAINSTRGTMQYAANVQIQ</sequence>
<dbReference type="Proteomes" id="UP000002365">
    <property type="component" value="Chromosome"/>
</dbReference>
<name>D5DES3_PRIM3</name>
<gene>
    <name evidence="1" type="ordered locus">BMD_2509</name>
</gene>
<dbReference type="AlphaFoldDB" id="D5DES3"/>
<dbReference type="HOGENOM" id="CLU_3058582_0_0_9"/>
<dbReference type="KEGG" id="bmd:BMD_2509"/>
<reference evidence="1 2" key="1">
    <citation type="journal article" date="2011" name="J. Bacteriol.">
        <title>Genome sequences of the biotechnologically important Bacillus megaterium strains QM B1551 and DSM319.</title>
        <authorList>
            <person name="Eppinger M."/>
            <person name="Bunk B."/>
            <person name="Johns M.A."/>
            <person name="Edirisinghe J.N."/>
            <person name="Kutumbaka K.K."/>
            <person name="Koenig S.S."/>
            <person name="Huot Creasy H."/>
            <person name="Rosovitz M.J."/>
            <person name="Riley D.R."/>
            <person name="Daugherty S."/>
            <person name="Martin M."/>
            <person name="Elbourne L.D."/>
            <person name="Paulsen I."/>
            <person name="Biedendieck R."/>
            <person name="Braun C."/>
            <person name="Grayburn S."/>
            <person name="Dhingra S."/>
            <person name="Lukyanchuk V."/>
            <person name="Ball B."/>
            <person name="Ul-Qamar R."/>
            <person name="Seibel J."/>
            <person name="Bremer E."/>
            <person name="Jahn D."/>
            <person name="Ravel J."/>
            <person name="Vary P.S."/>
        </authorList>
    </citation>
    <scope>NUCLEOTIDE SEQUENCE [LARGE SCALE GENOMIC DNA]</scope>
    <source>
        <strain evidence="2">DSM 319 / IMG 1521</strain>
    </source>
</reference>
<organism evidence="1 2">
    <name type="scientific">Priestia megaterium (strain DSM 319 / IMG 1521)</name>
    <name type="common">Bacillus megaterium</name>
    <dbReference type="NCBI Taxonomy" id="592022"/>
    <lineage>
        <taxon>Bacteria</taxon>
        <taxon>Bacillati</taxon>
        <taxon>Bacillota</taxon>
        <taxon>Bacilli</taxon>
        <taxon>Bacillales</taxon>
        <taxon>Bacillaceae</taxon>
        <taxon>Priestia</taxon>
    </lineage>
</organism>
<proteinExistence type="predicted"/>
<accession>D5DES3</accession>
<dbReference type="RefSeq" id="WP_013083341.1">
    <property type="nucleotide sequence ID" value="NC_014103.1"/>
</dbReference>
<protein>
    <submittedName>
        <fullName evidence="1">Uncharacterized protein</fullName>
    </submittedName>
</protein>
<evidence type="ECO:0000313" key="2">
    <source>
        <dbReference type="Proteomes" id="UP000002365"/>
    </source>
</evidence>
<evidence type="ECO:0000313" key="1">
    <source>
        <dbReference type="EMBL" id="ADF39355.1"/>
    </source>
</evidence>